<dbReference type="GO" id="GO:0005737">
    <property type="term" value="C:cytoplasm"/>
    <property type="evidence" value="ECO:0007669"/>
    <property type="project" value="TreeGrafter"/>
</dbReference>
<dbReference type="eggNOG" id="KOG4302">
    <property type="taxonomic scope" value="Eukaryota"/>
</dbReference>
<dbReference type="InterPro" id="IPR007145">
    <property type="entry name" value="MAP65_Ase1_PRC1"/>
</dbReference>
<accession>A0A0Q9X1J7</accession>
<dbReference type="OrthoDB" id="642895at2759"/>
<feature type="region of interest" description="Disordered" evidence="1">
    <location>
        <begin position="205"/>
        <end position="233"/>
    </location>
</feature>
<keyword evidence="3" id="KW-1185">Reference proteome</keyword>
<dbReference type="KEGG" id="dwi:26530311"/>
<name>A0A0Q9X1J7_DROWI</name>
<evidence type="ECO:0000313" key="3">
    <source>
        <dbReference type="Proteomes" id="UP000007798"/>
    </source>
</evidence>
<protein>
    <submittedName>
        <fullName evidence="2">Uncharacterized protein</fullName>
    </submittedName>
</protein>
<dbReference type="GO" id="GO:1990023">
    <property type="term" value="C:mitotic spindle midzone"/>
    <property type="evidence" value="ECO:0007669"/>
    <property type="project" value="TreeGrafter"/>
</dbReference>
<proteinExistence type="predicted"/>
<dbReference type="GO" id="GO:0051256">
    <property type="term" value="P:mitotic spindle midzone assembly"/>
    <property type="evidence" value="ECO:0007669"/>
    <property type="project" value="TreeGrafter"/>
</dbReference>
<gene>
    <name evidence="2" type="primary">Dwil\GK28309</name>
    <name evidence="2" type="ORF">Dwil_GK28309</name>
</gene>
<evidence type="ECO:0000313" key="2">
    <source>
        <dbReference type="EMBL" id="KRF98619.1"/>
    </source>
</evidence>
<reference evidence="2 3" key="1">
    <citation type="journal article" date="2007" name="Nature">
        <title>Evolution of genes and genomes on the Drosophila phylogeny.</title>
        <authorList>
            <consortium name="Drosophila 12 Genomes Consortium"/>
            <person name="Clark A.G."/>
            <person name="Eisen M.B."/>
            <person name="Smith D.R."/>
            <person name="Bergman C.M."/>
            <person name="Oliver B."/>
            <person name="Markow T.A."/>
            <person name="Kaufman T.C."/>
            <person name="Kellis M."/>
            <person name="Gelbart W."/>
            <person name="Iyer V.N."/>
            <person name="Pollard D.A."/>
            <person name="Sackton T.B."/>
            <person name="Larracuente A.M."/>
            <person name="Singh N.D."/>
            <person name="Abad J.P."/>
            <person name="Abt D.N."/>
            <person name="Adryan B."/>
            <person name="Aguade M."/>
            <person name="Akashi H."/>
            <person name="Anderson W.W."/>
            <person name="Aquadro C.F."/>
            <person name="Ardell D.H."/>
            <person name="Arguello R."/>
            <person name="Artieri C.G."/>
            <person name="Barbash D.A."/>
            <person name="Barker D."/>
            <person name="Barsanti P."/>
            <person name="Batterham P."/>
            <person name="Batzoglou S."/>
            <person name="Begun D."/>
            <person name="Bhutkar A."/>
            <person name="Blanco E."/>
            <person name="Bosak S.A."/>
            <person name="Bradley R.K."/>
            <person name="Brand A.D."/>
            <person name="Brent M.R."/>
            <person name="Brooks A.N."/>
            <person name="Brown R.H."/>
            <person name="Butlin R.K."/>
            <person name="Caggese C."/>
            <person name="Calvi B.R."/>
            <person name="Bernardo de Carvalho A."/>
            <person name="Caspi A."/>
            <person name="Castrezana S."/>
            <person name="Celniker S.E."/>
            <person name="Chang J.L."/>
            <person name="Chapple C."/>
            <person name="Chatterji S."/>
            <person name="Chinwalla A."/>
            <person name="Civetta A."/>
            <person name="Clifton S.W."/>
            <person name="Comeron J.M."/>
            <person name="Costello J.C."/>
            <person name="Coyne J.A."/>
            <person name="Daub J."/>
            <person name="David R.G."/>
            <person name="Delcher A.L."/>
            <person name="Delehaunty K."/>
            <person name="Do C.B."/>
            <person name="Ebling H."/>
            <person name="Edwards K."/>
            <person name="Eickbush T."/>
            <person name="Evans J.D."/>
            <person name="Filipski A."/>
            <person name="Findeiss S."/>
            <person name="Freyhult E."/>
            <person name="Fulton L."/>
            <person name="Fulton R."/>
            <person name="Garcia A.C."/>
            <person name="Gardiner A."/>
            <person name="Garfield D.A."/>
            <person name="Garvin B.E."/>
            <person name="Gibson G."/>
            <person name="Gilbert D."/>
            <person name="Gnerre S."/>
            <person name="Godfrey J."/>
            <person name="Good R."/>
            <person name="Gotea V."/>
            <person name="Gravely B."/>
            <person name="Greenberg A.J."/>
            <person name="Griffiths-Jones S."/>
            <person name="Gross S."/>
            <person name="Guigo R."/>
            <person name="Gustafson E.A."/>
            <person name="Haerty W."/>
            <person name="Hahn M.W."/>
            <person name="Halligan D.L."/>
            <person name="Halpern A.L."/>
            <person name="Halter G.M."/>
            <person name="Han M.V."/>
            <person name="Heger A."/>
            <person name="Hillier L."/>
            <person name="Hinrichs A.S."/>
            <person name="Holmes I."/>
            <person name="Hoskins R.A."/>
            <person name="Hubisz M.J."/>
            <person name="Hultmark D."/>
            <person name="Huntley M.A."/>
            <person name="Jaffe D.B."/>
            <person name="Jagadeeshan S."/>
            <person name="Jeck W.R."/>
            <person name="Johnson J."/>
            <person name="Jones C.D."/>
            <person name="Jordan W.C."/>
            <person name="Karpen G.H."/>
            <person name="Kataoka E."/>
            <person name="Keightley P.D."/>
            <person name="Kheradpour P."/>
            <person name="Kirkness E.F."/>
            <person name="Koerich L.B."/>
            <person name="Kristiansen K."/>
            <person name="Kudrna D."/>
            <person name="Kulathinal R.J."/>
            <person name="Kumar S."/>
            <person name="Kwok R."/>
            <person name="Lander E."/>
            <person name="Langley C.H."/>
            <person name="Lapoint R."/>
            <person name="Lazzaro B.P."/>
            <person name="Lee S.J."/>
            <person name="Levesque L."/>
            <person name="Li R."/>
            <person name="Lin C.F."/>
            <person name="Lin M.F."/>
            <person name="Lindblad-Toh K."/>
            <person name="Llopart A."/>
            <person name="Long M."/>
            <person name="Low L."/>
            <person name="Lozovsky E."/>
            <person name="Lu J."/>
            <person name="Luo M."/>
            <person name="Machado C.A."/>
            <person name="Makalowski W."/>
            <person name="Marzo M."/>
            <person name="Matsuda M."/>
            <person name="Matzkin L."/>
            <person name="McAllister B."/>
            <person name="McBride C.S."/>
            <person name="McKernan B."/>
            <person name="McKernan K."/>
            <person name="Mendez-Lago M."/>
            <person name="Minx P."/>
            <person name="Mollenhauer M.U."/>
            <person name="Montooth K."/>
            <person name="Mount S.M."/>
            <person name="Mu X."/>
            <person name="Myers E."/>
            <person name="Negre B."/>
            <person name="Newfeld S."/>
            <person name="Nielsen R."/>
            <person name="Noor M.A."/>
            <person name="O'Grady P."/>
            <person name="Pachter L."/>
            <person name="Papaceit M."/>
            <person name="Parisi M.J."/>
            <person name="Parisi M."/>
            <person name="Parts L."/>
            <person name="Pedersen J.S."/>
            <person name="Pesole G."/>
            <person name="Phillippy A.M."/>
            <person name="Ponting C.P."/>
            <person name="Pop M."/>
            <person name="Porcelli D."/>
            <person name="Powell J.R."/>
            <person name="Prohaska S."/>
            <person name="Pruitt K."/>
            <person name="Puig M."/>
            <person name="Quesneville H."/>
            <person name="Ram K.R."/>
            <person name="Rand D."/>
            <person name="Rasmussen M.D."/>
            <person name="Reed L.K."/>
            <person name="Reenan R."/>
            <person name="Reily A."/>
            <person name="Remington K.A."/>
            <person name="Rieger T.T."/>
            <person name="Ritchie M.G."/>
            <person name="Robin C."/>
            <person name="Rogers Y.H."/>
            <person name="Rohde C."/>
            <person name="Rozas J."/>
            <person name="Rubenfield M.J."/>
            <person name="Ruiz A."/>
            <person name="Russo S."/>
            <person name="Salzberg S.L."/>
            <person name="Sanchez-Gracia A."/>
            <person name="Saranga D.J."/>
            <person name="Sato H."/>
            <person name="Schaeffer S.W."/>
            <person name="Schatz M.C."/>
            <person name="Schlenke T."/>
            <person name="Schwartz R."/>
            <person name="Segarra C."/>
            <person name="Singh R.S."/>
            <person name="Sirot L."/>
            <person name="Sirota M."/>
            <person name="Sisneros N.B."/>
            <person name="Smith C.D."/>
            <person name="Smith T.F."/>
            <person name="Spieth J."/>
            <person name="Stage D.E."/>
            <person name="Stark A."/>
            <person name="Stephan W."/>
            <person name="Strausberg R.L."/>
            <person name="Strempel S."/>
            <person name="Sturgill D."/>
            <person name="Sutton G."/>
            <person name="Sutton G.G."/>
            <person name="Tao W."/>
            <person name="Teichmann S."/>
            <person name="Tobari Y.N."/>
            <person name="Tomimura Y."/>
            <person name="Tsolas J.M."/>
            <person name="Valente V.L."/>
            <person name="Venter E."/>
            <person name="Venter J.C."/>
            <person name="Vicario S."/>
            <person name="Vieira F.G."/>
            <person name="Vilella A.J."/>
            <person name="Villasante A."/>
            <person name="Walenz B."/>
            <person name="Wang J."/>
            <person name="Wasserman M."/>
            <person name="Watts T."/>
            <person name="Wilson D."/>
            <person name="Wilson R.K."/>
            <person name="Wing R.A."/>
            <person name="Wolfner M.F."/>
            <person name="Wong A."/>
            <person name="Wong G.K."/>
            <person name="Wu C.I."/>
            <person name="Wu G."/>
            <person name="Yamamoto D."/>
            <person name="Yang H.P."/>
            <person name="Yang S.P."/>
            <person name="Yorke J.A."/>
            <person name="Yoshida K."/>
            <person name="Zdobnov E."/>
            <person name="Zhang P."/>
            <person name="Zhang Y."/>
            <person name="Zimin A.V."/>
            <person name="Baldwin J."/>
            <person name="Abdouelleil A."/>
            <person name="Abdulkadir J."/>
            <person name="Abebe A."/>
            <person name="Abera B."/>
            <person name="Abreu J."/>
            <person name="Acer S.C."/>
            <person name="Aftuck L."/>
            <person name="Alexander A."/>
            <person name="An P."/>
            <person name="Anderson E."/>
            <person name="Anderson S."/>
            <person name="Arachi H."/>
            <person name="Azer M."/>
            <person name="Bachantsang P."/>
            <person name="Barry A."/>
            <person name="Bayul T."/>
            <person name="Berlin A."/>
            <person name="Bessette D."/>
            <person name="Bloom T."/>
            <person name="Blye J."/>
            <person name="Boguslavskiy L."/>
            <person name="Bonnet C."/>
            <person name="Boukhgalter B."/>
            <person name="Bourzgui I."/>
            <person name="Brown A."/>
            <person name="Cahill P."/>
            <person name="Channer S."/>
            <person name="Cheshatsang Y."/>
            <person name="Chuda L."/>
            <person name="Citroen M."/>
            <person name="Collymore A."/>
            <person name="Cooke P."/>
            <person name="Costello M."/>
            <person name="D'Aco K."/>
            <person name="Daza R."/>
            <person name="De Haan G."/>
            <person name="DeGray S."/>
            <person name="DeMaso C."/>
            <person name="Dhargay N."/>
            <person name="Dooley K."/>
            <person name="Dooley E."/>
            <person name="Doricent M."/>
            <person name="Dorje P."/>
            <person name="Dorjee K."/>
            <person name="Dupes A."/>
            <person name="Elong R."/>
            <person name="Falk J."/>
            <person name="Farina A."/>
            <person name="Faro S."/>
            <person name="Ferguson D."/>
            <person name="Fisher S."/>
            <person name="Foley C.D."/>
            <person name="Franke A."/>
            <person name="Friedrich D."/>
            <person name="Gadbois L."/>
            <person name="Gearin G."/>
            <person name="Gearin C.R."/>
            <person name="Giannoukos G."/>
            <person name="Goode T."/>
            <person name="Graham J."/>
            <person name="Grandbois E."/>
            <person name="Grewal S."/>
            <person name="Gyaltsen K."/>
            <person name="Hafez N."/>
            <person name="Hagos B."/>
            <person name="Hall J."/>
            <person name="Henson C."/>
            <person name="Hollinger A."/>
            <person name="Honan T."/>
            <person name="Huard M.D."/>
            <person name="Hughes L."/>
            <person name="Hurhula B."/>
            <person name="Husby M.E."/>
            <person name="Kamat A."/>
            <person name="Kanga B."/>
            <person name="Kashin S."/>
            <person name="Khazanovich D."/>
            <person name="Kisner P."/>
            <person name="Lance K."/>
            <person name="Lara M."/>
            <person name="Lee W."/>
            <person name="Lennon N."/>
            <person name="Letendre F."/>
            <person name="LeVine R."/>
            <person name="Lipovsky A."/>
            <person name="Liu X."/>
            <person name="Liu J."/>
            <person name="Liu S."/>
            <person name="Lokyitsang T."/>
            <person name="Lokyitsang Y."/>
            <person name="Lubonja R."/>
            <person name="Lui A."/>
            <person name="MacDonald P."/>
            <person name="Magnisalis V."/>
            <person name="Maru K."/>
            <person name="Matthews C."/>
            <person name="McCusker W."/>
            <person name="McDonough S."/>
            <person name="Mehta T."/>
            <person name="Meldrim J."/>
            <person name="Meneus L."/>
            <person name="Mihai O."/>
            <person name="Mihalev A."/>
            <person name="Mihova T."/>
            <person name="Mittelman R."/>
            <person name="Mlenga V."/>
            <person name="Montmayeur A."/>
            <person name="Mulrain L."/>
            <person name="Navidi A."/>
            <person name="Naylor J."/>
            <person name="Negash T."/>
            <person name="Nguyen T."/>
            <person name="Nguyen N."/>
            <person name="Nicol R."/>
            <person name="Norbu C."/>
            <person name="Norbu N."/>
            <person name="Novod N."/>
            <person name="O'Neill B."/>
            <person name="Osman S."/>
            <person name="Markiewicz E."/>
            <person name="Oyono O.L."/>
            <person name="Patti C."/>
            <person name="Phunkhang P."/>
            <person name="Pierre F."/>
            <person name="Priest M."/>
            <person name="Raghuraman S."/>
            <person name="Rege F."/>
            <person name="Reyes R."/>
            <person name="Rise C."/>
            <person name="Rogov P."/>
            <person name="Ross K."/>
            <person name="Ryan E."/>
            <person name="Settipalli S."/>
            <person name="Shea T."/>
            <person name="Sherpa N."/>
            <person name="Shi L."/>
            <person name="Shih D."/>
            <person name="Sparrow T."/>
            <person name="Spaulding J."/>
            <person name="Stalker J."/>
            <person name="Stange-Thomann N."/>
            <person name="Stavropoulos S."/>
            <person name="Stone C."/>
            <person name="Strader C."/>
            <person name="Tesfaye S."/>
            <person name="Thomson T."/>
            <person name="Thoulutsang Y."/>
            <person name="Thoulutsang D."/>
            <person name="Topham K."/>
            <person name="Topping I."/>
            <person name="Tsamla T."/>
            <person name="Vassiliev H."/>
            <person name="Vo A."/>
            <person name="Wangchuk T."/>
            <person name="Wangdi T."/>
            <person name="Weiand M."/>
            <person name="Wilkinson J."/>
            <person name="Wilson A."/>
            <person name="Yadav S."/>
            <person name="Young G."/>
            <person name="Yu Q."/>
            <person name="Zembek L."/>
            <person name="Zhong D."/>
            <person name="Zimmer A."/>
            <person name="Zwirko Z."/>
            <person name="Jaffe D.B."/>
            <person name="Alvarez P."/>
            <person name="Brockman W."/>
            <person name="Butler J."/>
            <person name="Chin C."/>
            <person name="Gnerre S."/>
            <person name="Grabherr M."/>
            <person name="Kleber M."/>
            <person name="Mauceli E."/>
            <person name="MacCallum I."/>
        </authorList>
    </citation>
    <scope>NUCLEOTIDE SEQUENCE [LARGE SCALE GENOMIC DNA]</scope>
    <source>
        <strain evidence="3">Tucson 14030-0811.24</strain>
    </source>
</reference>
<dbReference type="GO" id="GO:0008017">
    <property type="term" value="F:microtubule binding"/>
    <property type="evidence" value="ECO:0007669"/>
    <property type="project" value="InterPro"/>
</dbReference>
<dbReference type="PANTHER" id="PTHR19321:SF41">
    <property type="entry name" value="FASCETTO-RELATED"/>
    <property type="match status" value="1"/>
</dbReference>
<dbReference type="Proteomes" id="UP000007798">
    <property type="component" value="Unassembled WGS sequence"/>
</dbReference>
<sequence length="371" mass="43360">MFEKVQTLWLCLGEKVIDSFGRRQVEECKSKYNQRTFDILLEELQRCQNLRIQNLPSYIENLRVEFSKWCDVTLKSDQERQRFNIFHNDSNNKDFLEVCELELEDVMNFYRKTKTIFDLFERRVTLWTRMEALETKANEPGRFNNRGGQLLKEERERKAIGIKLSKIEAEITKLVQDYEQRENVPFLVYGKNILERFAEDWETKKKNRPESVSKIQPTSKTARMPTSMRMPSRSTISLKKISTKAKLVTGSTGQLLSSGSSSDSVNDAATVKTKRSNLLAKNTWKTKENAVLKFQASSDEDSCKYFRNENCGSRCVGNYKDLNQHLDQRTFRTPLSLRQPKAKPSRPFENGDQKRCHRNPAESRGLPTWRP</sequence>
<evidence type="ECO:0000256" key="1">
    <source>
        <dbReference type="SAM" id="MobiDB-lite"/>
    </source>
</evidence>
<dbReference type="EMBL" id="CH963913">
    <property type="protein sequence ID" value="KRF98619.1"/>
    <property type="molecule type" value="Genomic_DNA"/>
</dbReference>
<feature type="region of interest" description="Disordered" evidence="1">
    <location>
        <begin position="335"/>
        <end position="371"/>
    </location>
</feature>
<dbReference type="AlphaFoldDB" id="A0A0Q9X1J7"/>
<dbReference type="InParanoid" id="A0A0Q9X1J7"/>
<dbReference type="Gene3D" id="1.20.58.1520">
    <property type="match status" value="1"/>
</dbReference>
<dbReference type="STRING" id="7260.A0A0Q9X1J7"/>
<organism evidence="2 3">
    <name type="scientific">Drosophila willistoni</name>
    <name type="common">Fruit fly</name>
    <dbReference type="NCBI Taxonomy" id="7260"/>
    <lineage>
        <taxon>Eukaryota</taxon>
        <taxon>Metazoa</taxon>
        <taxon>Ecdysozoa</taxon>
        <taxon>Arthropoda</taxon>
        <taxon>Hexapoda</taxon>
        <taxon>Insecta</taxon>
        <taxon>Pterygota</taxon>
        <taxon>Neoptera</taxon>
        <taxon>Endopterygota</taxon>
        <taxon>Diptera</taxon>
        <taxon>Brachycera</taxon>
        <taxon>Muscomorpha</taxon>
        <taxon>Ephydroidea</taxon>
        <taxon>Drosophilidae</taxon>
        <taxon>Drosophila</taxon>
        <taxon>Sophophora</taxon>
    </lineage>
</organism>
<dbReference type="Pfam" id="PF03999">
    <property type="entry name" value="MAP65_ASE1"/>
    <property type="match status" value="1"/>
</dbReference>
<dbReference type="PANTHER" id="PTHR19321">
    <property type="entry name" value="PROTEIN REGULATOR OF CYTOKINESIS 1 PRC1-RELATED"/>
    <property type="match status" value="1"/>
</dbReference>
<dbReference type="SMR" id="A0A0Q9X1J7"/>